<name>A0ABW7GMU1_9BURK</name>
<sequence length="151" mass="16539">MRAFGIALVAAVWVSGSFAEVPKELPCEPNGECSDPCIYFPDGTVFVATESGAKLYYNKQVRELPQSSTQVRRGIQGNAELPGFVRFSTYNDGSTRVEATFKVTGTSCYEKNQAGIYESTDKCCWTEYDVTLQVSQGSAKKSLRAKWSSGC</sequence>
<reference evidence="2 3" key="1">
    <citation type="submission" date="2024-08" db="EMBL/GenBank/DDBJ databases">
        <authorList>
            <person name="Lu H."/>
        </authorList>
    </citation>
    <scope>NUCLEOTIDE SEQUENCE [LARGE SCALE GENOMIC DNA]</scope>
    <source>
        <strain evidence="2 3">DXS20W</strain>
    </source>
</reference>
<accession>A0ABW7GMU1</accession>
<evidence type="ECO:0000256" key="1">
    <source>
        <dbReference type="SAM" id="SignalP"/>
    </source>
</evidence>
<evidence type="ECO:0000313" key="3">
    <source>
        <dbReference type="Proteomes" id="UP001606302"/>
    </source>
</evidence>
<protein>
    <submittedName>
        <fullName evidence="2">Uncharacterized protein</fullName>
    </submittedName>
</protein>
<gene>
    <name evidence="2" type="ORF">ACG04Q_17075</name>
</gene>
<dbReference type="EMBL" id="JBIGHX010000006">
    <property type="protein sequence ID" value="MFG6463288.1"/>
    <property type="molecule type" value="Genomic_DNA"/>
</dbReference>
<feature type="signal peptide" evidence="1">
    <location>
        <begin position="1"/>
        <end position="19"/>
    </location>
</feature>
<dbReference type="RefSeq" id="WP_394512233.1">
    <property type="nucleotide sequence ID" value="NZ_JBIGHX010000006.1"/>
</dbReference>
<organism evidence="2 3">
    <name type="scientific">Pelomonas lactea</name>
    <dbReference type="NCBI Taxonomy" id="3299030"/>
    <lineage>
        <taxon>Bacteria</taxon>
        <taxon>Pseudomonadati</taxon>
        <taxon>Pseudomonadota</taxon>
        <taxon>Betaproteobacteria</taxon>
        <taxon>Burkholderiales</taxon>
        <taxon>Sphaerotilaceae</taxon>
        <taxon>Roseateles</taxon>
    </lineage>
</organism>
<dbReference type="Proteomes" id="UP001606302">
    <property type="component" value="Unassembled WGS sequence"/>
</dbReference>
<proteinExistence type="predicted"/>
<keyword evidence="3" id="KW-1185">Reference proteome</keyword>
<comment type="caution">
    <text evidence="2">The sequence shown here is derived from an EMBL/GenBank/DDBJ whole genome shotgun (WGS) entry which is preliminary data.</text>
</comment>
<keyword evidence="1" id="KW-0732">Signal</keyword>
<feature type="chain" id="PRO_5046952845" evidence="1">
    <location>
        <begin position="20"/>
        <end position="151"/>
    </location>
</feature>
<evidence type="ECO:0000313" key="2">
    <source>
        <dbReference type="EMBL" id="MFG6463288.1"/>
    </source>
</evidence>